<dbReference type="EMBL" id="JBHRTP010000032">
    <property type="protein sequence ID" value="MFC3108482.1"/>
    <property type="molecule type" value="Genomic_DNA"/>
</dbReference>
<dbReference type="RefSeq" id="WP_390322141.1">
    <property type="nucleotide sequence ID" value="NZ_JBHRTP010000032.1"/>
</dbReference>
<reference evidence="6" key="1">
    <citation type="journal article" date="2019" name="Int. J. Syst. Evol. Microbiol.">
        <title>The Global Catalogue of Microorganisms (GCM) 10K type strain sequencing project: providing services to taxonomists for standard genome sequencing and annotation.</title>
        <authorList>
            <consortium name="The Broad Institute Genomics Platform"/>
            <consortium name="The Broad Institute Genome Sequencing Center for Infectious Disease"/>
            <person name="Wu L."/>
            <person name="Ma J."/>
        </authorList>
    </citation>
    <scope>NUCLEOTIDE SEQUENCE [LARGE SCALE GENOMIC DNA]</scope>
    <source>
        <strain evidence="6">KCTC 42986</strain>
    </source>
</reference>
<accession>A0ABV7F3T3</accession>
<dbReference type="CDD" id="cd06329">
    <property type="entry name" value="PBP1_SBP-like"/>
    <property type="match status" value="1"/>
</dbReference>
<evidence type="ECO:0000313" key="5">
    <source>
        <dbReference type="EMBL" id="MFC3108482.1"/>
    </source>
</evidence>
<feature type="chain" id="PRO_5046791168" evidence="3">
    <location>
        <begin position="24"/>
        <end position="428"/>
    </location>
</feature>
<dbReference type="InterPro" id="IPR051010">
    <property type="entry name" value="BCAA_transport"/>
</dbReference>
<sequence>MLKRLLPALLCAASLSLAAHADAANGVAEPIRVGMIEGMSGPFANAGEAVQRNLQLAIERINARGGVKLPDGKHPLQLTIFDNKQGVEESLLEFKHLTDQHIPFVVQGNSSAVALALVDAVNKQNAREPGNRVLFLNYSAVDPALTREQCSFWHFRFDADAEMRMNALTEVIKDDDRSKKIYLIGQDYSFGRQVAKAARAQLAAKRPDIVIVGDDLHPIGKVKDFSPYIAKIKASGADAVITGNWGNDLTLLVKAAREAGLNAKFYTFYGNGLGAPAAIGDAGVGRVRAVAEWHPNVGGGAQTSGSDLFYQSFRQRYPQAKDDYVHMRMHVMMAMLVSAIEKARSTDAAAVAKALEGASFHNGFHDASMRAADHQLIQPLYVSVMQKLGDGAIRFDNEGSGYGFKTERYLPAAATALPASCNMIRPAK</sequence>
<gene>
    <name evidence="5" type="ORF">ACFOFO_10985</name>
</gene>
<dbReference type="Proteomes" id="UP001595530">
    <property type="component" value="Unassembled WGS sequence"/>
</dbReference>
<comment type="caution">
    <text evidence="5">The sequence shown here is derived from an EMBL/GenBank/DDBJ whole genome shotgun (WGS) entry which is preliminary data.</text>
</comment>
<evidence type="ECO:0000259" key="4">
    <source>
        <dbReference type="Pfam" id="PF13458"/>
    </source>
</evidence>
<dbReference type="InterPro" id="IPR028081">
    <property type="entry name" value="Leu-bd"/>
</dbReference>
<dbReference type="InterPro" id="IPR028082">
    <property type="entry name" value="Peripla_BP_I"/>
</dbReference>
<evidence type="ECO:0000256" key="3">
    <source>
        <dbReference type="SAM" id="SignalP"/>
    </source>
</evidence>
<organism evidence="5 6">
    <name type="scientific">Undibacterium arcticum</name>
    <dbReference type="NCBI Taxonomy" id="1762892"/>
    <lineage>
        <taxon>Bacteria</taxon>
        <taxon>Pseudomonadati</taxon>
        <taxon>Pseudomonadota</taxon>
        <taxon>Betaproteobacteria</taxon>
        <taxon>Burkholderiales</taxon>
        <taxon>Oxalobacteraceae</taxon>
        <taxon>Undibacterium</taxon>
    </lineage>
</organism>
<feature type="domain" description="Leucine-binding protein" evidence="4">
    <location>
        <begin position="30"/>
        <end position="386"/>
    </location>
</feature>
<dbReference type="SUPFAM" id="SSF53822">
    <property type="entry name" value="Periplasmic binding protein-like I"/>
    <property type="match status" value="1"/>
</dbReference>
<keyword evidence="6" id="KW-1185">Reference proteome</keyword>
<evidence type="ECO:0000256" key="2">
    <source>
        <dbReference type="ARBA" id="ARBA00022729"/>
    </source>
</evidence>
<dbReference type="PANTHER" id="PTHR30483:SF37">
    <property type="entry name" value="ABC TRANSPORTER SUBSTRATE-BINDING PROTEIN"/>
    <property type="match status" value="1"/>
</dbReference>
<evidence type="ECO:0000256" key="1">
    <source>
        <dbReference type="ARBA" id="ARBA00010062"/>
    </source>
</evidence>
<evidence type="ECO:0000313" key="6">
    <source>
        <dbReference type="Proteomes" id="UP001595530"/>
    </source>
</evidence>
<feature type="signal peptide" evidence="3">
    <location>
        <begin position="1"/>
        <end position="23"/>
    </location>
</feature>
<dbReference type="Gene3D" id="3.40.50.2300">
    <property type="match status" value="2"/>
</dbReference>
<protein>
    <submittedName>
        <fullName evidence="5">Branched-chain amino acid ABC transporter substrate-binding protein</fullName>
    </submittedName>
</protein>
<comment type="similarity">
    <text evidence="1">Belongs to the leucine-binding protein family.</text>
</comment>
<name>A0ABV7F3T3_9BURK</name>
<keyword evidence="2 3" id="KW-0732">Signal</keyword>
<proteinExistence type="inferred from homology"/>
<dbReference type="Pfam" id="PF13458">
    <property type="entry name" value="Peripla_BP_6"/>
    <property type="match status" value="1"/>
</dbReference>
<dbReference type="PANTHER" id="PTHR30483">
    <property type="entry name" value="LEUCINE-SPECIFIC-BINDING PROTEIN"/>
    <property type="match status" value="1"/>
</dbReference>